<keyword evidence="4 6" id="KW-0479">Metal-binding</keyword>
<evidence type="ECO:0000313" key="9">
    <source>
        <dbReference type="Proteomes" id="UP001369815"/>
    </source>
</evidence>
<evidence type="ECO:0000256" key="1">
    <source>
        <dbReference type="ARBA" id="ARBA00001971"/>
    </source>
</evidence>
<evidence type="ECO:0000256" key="5">
    <source>
        <dbReference type="ARBA" id="ARBA00023004"/>
    </source>
</evidence>
<dbReference type="SUPFAM" id="SSF48264">
    <property type="entry name" value="Cytochrome P450"/>
    <property type="match status" value="1"/>
</dbReference>
<keyword evidence="9" id="KW-1185">Reference proteome</keyword>
<feature type="transmembrane region" description="Helical" evidence="7">
    <location>
        <begin position="20"/>
        <end position="36"/>
    </location>
</feature>
<dbReference type="PRINTS" id="PR00385">
    <property type="entry name" value="P450"/>
</dbReference>
<feature type="binding site" description="axial binding residue" evidence="6">
    <location>
        <position position="487"/>
    </location>
    <ligand>
        <name>heme</name>
        <dbReference type="ChEBI" id="CHEBI:30413"/>
    </ligand>
    <ligandPart>
        <name>Fe</name>
        <dbReference type="ChEBI" id="CHEBI:18248"/>
    </ligandPart>
</feature>
<evidence type="ECO:0008006" key="10">
    <source>
        <dbReference type="Google" id="ProtNLM"/>
    </source>
</evidence>
<dbReference type="Proteomes" id="UP001369815">
    <property type="component" value="Unassembled WGS sequence"/>
</dbReference>
<dbReference type="InterPro" id="IPR036396">
    <property type="entry name" value="Cyt_P450_sf"/>
</dbReference>
<comment type="similarity">
    <text evidence="2">Belongs to the cytochrome P450 family.</text>
</comment>
<comment type="caution">
    <text evidence="8">The sequence shown here is derived from an EMBL/GenBank/DDBJ whole genome shotgun (WGS) entry which is preliminary data.</text>
</comment>
<gene>
    <name evidence="8" type="ORF">Daesc_008900</name>
</gene>
<dbReference type="GO" id="GO:0020037">
    <property type="term" value="F:heme binding"/>
    <property type="evidence" value="ECO:0007669"/>
    <property type="project" value="InterPro"/>
</dbReference>
<dbReference type="InterPro" id="IPR050121">
    <property type="entry name" value="Cytochrome_P450_monoxygenase"/>
</dbReference>
<dbReference type="PANTHER" id="PTHR24305:SF232">
    <property type="entry name" value="P450, PUTATIVE (EUROFUNG)-RELATED"/>
    <property type="match status" value="1"/>
</dbReference>
<evidence type="ECO:0000313" key="8">
    <source>
        <dbReference type="EMBL" id="KAK6950572.1"/>
    </source>
</evidence>
<keyword evidence="7" id="KW-0472">Membrane</keyword>
<accession>A0AAX6MEH9</accession>
<evidence type="ECO:0000256" key="6">
    <source>
        <dbReference type="PIRSR" id="PIRSR602401-1"/>
    </source>
</evidence>
<dbReference type="Gene3D" id="1.10.630.10">
    <property type="entry name" value="Cytochrome P450"/>
    <property type="match status" value="1"/>
</dbReference>
<keyword evidence="3 6" id="KW-0349">Heme</keyword>
<dbReference type="GO" id="GO:0005506">
    <property type="term" value="F:iron ion binding"/>
    <property type="evidence" value="ECO:0007669"/>
    <property type="project" value="InterPro"/>
</dbReference>
<dbReference type="GO" id="GO:0016705">
    <property type="term" value="F:oxidoreductase activity, acting on paired donors, with incorporation or reduction of molecular oxygen"/>
    <property type="evidence" value="ECO:0007669"/>
    <property type="project" value="InterPro"/>
</dbReference>
<evidence type="ECO:0000256" key="7">
    <source>
        <dbReference type="SAM" id="Phobius"/>
    </source>
</evidence>
<name>A0AAX6MEH9_9PEZI</name>
<dbReference type="AlphaFoldDB" id="A0AAX6MEH9"/>
<organism evidence="8 9">
    <name type="scientific">Daldinia eschscholtzii</name>
    <dbReference type="NCBI Taxonomy" id="292717"/>
    <lineage>
        <taxon>Eukaryota</taxon>
        <taxon>Fungi</taxon>
        <taxon>Dikarya</taxon>
        <taxon>Ascomycota</taxon>
        <taxon>Pezizomycotina</taxon>
        <taxon>Sordariomycetes</taxon>
        <taxon>Xylariomycetidae</taxon>
        <taxon>Xylariales</taxon>
        <taxon>Hypoxylaceae</taxon>
        <taxon>Daldinia</taxon>
    </lineage>
</organism>
<reference evidence="8 9" key="1">
    <citation type="journal article" date="2024" name="Front Chem Biol">
        <title>Unveiling the potential of Daldinia eschscholtzii MFLUCC 19-0629 through bioactivity and bioinformatics studies for enhanced sustainable agriculture production.</title>
        <authorList>
            <person name="Brooks S."/>
            <person name="Weaver J.A."/>
            <person name="Klomchit A."/>
            <person name="Alharthi S.A."/>
            <person name="Onlamun T."/>
            <person name="Nurani R."/>
            <person name="Vong T.K."/>
            <person name="Alberti F."/>
            <person name="Greco C."/>
        </authorList>
    </citation>
    <scope>NUCLEOTIDE SEQUENCE [LARGE SCALE GENOMIC DNA]</scope>
    <source>
        <strain evidence="8">MFLUCC 19-0629</strain>
    </source>
</reference>
<keyword evidence="5 6" id="KW-0408">Iron</keyword>
<dbReference type="Pfam" id="PF00067">
    <property type="entry name" value="p450"/>
    <property type="match status" value="2"/>
</dbReference>
<dbReference type="PRINTS" id="PR00463">
    <property type="entry name" value="EP450I"/>
</dbReference>
<sequence length="542" mass="60880">MLSQAGSMLDLLSNVHLSPALGFIVAGTAVLLYSFYRKLLPKPIPGIPYNPEATRSIFGDAPNWREAQDVLMKRKDFDRSSFTRDLMAPIAHHHIRMSTGSEWKDARKLTQDLMIPAFLHKVAAPAIYSKVLDFLHLWELKESLSEGRPFHAQTDIYHTILDSVCAFSFGASFEYAAVRPQSDLLESLTPEQKLAMKGDIDDPIVFPEAGLHENLEVSLTAGHVLEKLMNSATPKLTLWWENMRPSFKKTLAAKDRFVMGQIDKSVKKMKTHGTADDSWVRSAVDHMILRETVLAEKSGREPQFFSPSMSDEIVFNVVGGHETTANTLVWGLKFLTDNPTAQSRLRSALHAAHSLALAEKRLPTLDEITHTTIPYLDATMDEMLRLSAMPITREATCDTELLGHRIPKGTVVLLLSNGPSFLSPSFDIPESKRSKTSQATRVRQWNEAEDMRAYHPERWLVKGEDGEDRFDATAGPQLAFGLGQRGCSGRRLAYTKMRIVLTLTLWEFELLPVPPSLSGYAAKDGLAHTPRQCFIRLRRVRY</sequence>
<dbReference type="InterPro" id="IPR002401">
    <property type="entry name" value="Cyt_P450_E_grp-I"/>
</dbReference>
<keyword evidence="7" id="KW-0812">Transmembrane</keyword>
<proteinExistence type="inferred from homology"/>
<keyword evidence="7" id="KW-1133">Transmembrane helix</keyword>
<comment type="cofactor">
    <cofactor evidence="1 6">
        <name>heme</name>
        <dbReference type="ChEBI" id="CHEBI:30413"/>
    </cofactor>
</comment>
<dbReference type="EMBL" id="JBANMG010000008">
    <property type="protein sequence ID" value="KAK6950572.1"/>
    <property type="molecule type" value="Genomic_DNA"/>
</dbReference>
<dbReference type="PANTHER" id="PTHR24305">
    <property type="entry name" value="CYTOCHROME P450"/>
    <property type="match status" value="1"/>
</dbReference>
<dbReference type="InterPro" id="IPR001128">
    <property type="entry name" value="Cyt_P450"/>
</dbReference>
<evidence type="ECO:0000256" key="3">
    <source>
        <dbReference type="ARBA" id="ARBA00022617"/>
    </source>
</evidence>
<protein>
    <recommendedName>
        <fullName evidence="10">Cytochrome P450</fullName>
    </recommendedName>
</protein>
<dbReference type="GO" id="GO:0004497">
    <property type="term" value="F:monooxygenase activity"/>
    <property type="evidence" value="ECO:0007669"/>
    <property type="project" value="InterPro"/>
</dbReference>
<evidence type="ECO:0000256" key="4">
    <source>
        <dbReference type="ARBA" id="ARBA00022723"/>
    </source>
</evidence>
<evidence type="ECO:0000256" key="2">
    <source>
        <dbReference type="ARBA" id="ARBA00010617"/>
    </source>
</evidence>